<keyword evidence="1" id="KW-0175">Coiled coil</keyword>
<dbReference type="Proteomes" id="UP000077037">
    <property type="component" value="Unassembled WGS sequence"/>
</dbReference>
<gene>
    <name evidence="2" type="ORF">SAMEA1982600_00339</name>
</gene>
<organism evidence="2 3">
    <name type="scientific">Bordetella ansorpii</name>
    <dbReference type="NCBI Taxonomy" id="288768"/>
    <lineage>
        <taxon>Bacteria</taxon>
        <taxon>Pseudomonadati</taxon>
        <taxon>Pseudomonadota</taxon>
        <taxon>Betaproteobacteria</taxon>
        <taxon>Burkholderiales</taxon>
        <taxon>Alcaligenaceae</taxon>
        <taxon>Bordetella</taxon>
    </lineage>
</organism>
<evidence type="ECO:0000313" key="2">
    <source>
        <dbReference type="EMBL" id="SAH83414.1"/>
    </source>
</evidence>
<reference evidence="2 3" key="1">
    <citation type="submission" date="2016-03" db="EMBL/GenBank/DDBJ databases">
        <authorList>
            <consortium name="Pathogen Informatics"/>
        </authorList>
    </citation>
    <scope>NUCLEOTIDE SEQUENCE [LARGE SCALE GENOMIC DNA]</scope>
    <source>
        <strain evidence="2 3">NCTC13364</strain>
    </source>
</reference>
<name>A0A157KG38_9BORD</name>
<dbReference type="SUPFAM" id="SSF57997">
    <property type="entry name" value="Tropomyosin"/>
    <property type="match status" value="1"/>
</dbReference>
<evidence type="ECO:0000313" key="3">
    <source>
        <dbReference type="Proteomes" id="UP000077037"/>
    </source>
</evidence>
<sequence length="139" mass="16115">MISELSSKEKSASERLYSANSEIESLKRKVSLAEADRERFKSDFDKSNSDLNEYKRVLEQWRKSNGDLQETVKSYASNCNVLLMAKDIEKKKERTESLLESAYSWDSEKPKISDYKRQVAEYQARLLALNDKLVCQGDM</sequence>
<proteinExistence type="predicted"/>
<feature type="coiled-coil region" evidence="1">
    <location>
        <begin position="16"/>
        <end position="71"/>
    </location>
</feature>
<evidence type="ECO:0000256" key="1">
    <source>
        <dbReference type="SAM" id="Coils"/>
    </source>
</evidence>
<dbReference type="AlphaFoldDB" id="A0A157KG38"/>
<accession>A0A157KG38</accession>
<dbReference type="EMBL" id="FKBS01000006">
    <property type="protein sequence ID" value="SAH83414.1"/>
    <property type="molecule type" value="Genomic_DNA"/>
</dbReference>
<protein>
    <submittedName>
        <fullName evidence="2">Uncharacterized protein</fullName>
    </submittedName>
</protein>